<accession>A0ABY9K1P5</accession>
<evidence type="ECO:0000313" key="1">
    <source>
        <dbReference type="EMBL" id="WLS01474.1"/>
    </source>
</evidence>
<name>A0ABY9K1P5_9HYPH</name>
<dbReference type="EMBL" id="CP132314">
    <property type="protein sequence ID" value="WLS01474.1"/>
    <property type="molecule type" value="Genomic_DNA"/>
</dbReference>
<organism evidence="1 2">
    <name type="scientific">Shinella oryzae</name>
    <dbReference type="NCBI Taxonomy" id="2871820"/>
    <lineage>
        <taxon>Bacteria</taxon>
        <taxon>Pseudomonadati</taxon>
        <taxon>Pseudomonadota</taxon>
        <taxon>Alphaproteobacteria</taxon>
        <taxon>Hyphomicrobiales</taxon>
        <taxon>Rhizobiaceae</taxon>
        <taxon>Shinella</taxon>
    </lineage>
</organism>
<reference evidence="1 2" key="1">
    <citation type="submission" date="2023-08" db="EMBL/GenBank/DDBJ databases">
        <title>Pathogen: clinical or host-associated sample.</title>
        <authorList>
            <person name="Hergert J."/>
            <person name="Casey R."/>
            <person name="Wagner J."/>
            <person name="Young E.L."/>
            <person name="Oakeson K.F."/>
        </authorList>
    </citation>
    <scope>NUCLEOTIDE SEQUENCE [LARGE SCALE GENOMIC DNA]</scope>
    <source>
        <strain evidence="1 2">UPHL-collab-2</strain>
    </source>
</reference>
<sequence>MSEIPKIKLFFEWGGGVLWCANDAAHQRFDVGPIEDRLSLPNEIRRRLHGMAVWHDTALDWNNPPGPSPWSKAEDVRFAEAVDQLVEDIRRELGPGYEVINEHCPVS</sequence>
<keyword evidence="2" id="KW-1185">Reference proteome</keyword>
<dbReference type="Proteomes" id="UP001225788">
    <property type="component" value="Chromosome"/>
</dbReference>
<dbReference type="RefSeq" id="WP_306156394.1">
    <property type="nucleotide sequence ID" value="NZ_CP132314.1"/>
</dbReference>
<evidence type="ECO:0000313" key="2">
    <source>
        <dbReference type="Proteomes" id="UP001225788"/>
    </source>
</evidence>
<proteinExistence type="predicted"/>
<protein>
    <submittedName>
        <fullName evidence="1">Uncharacterized protein</fullName>
    </submittedName>
</protein>
<gene>
    <name evidence="1" type="ORF">Q9315_08360</name>
</gene>